<evidence type="ECO:0000313" key="8">
    <source>
        <dbReference type="Proteomes" id="UP000823388"/>
    </source>
</evidence>
<keyword evidence="8" id="KW-1185">Reference proteome</keyword>
<sequence length="151" mass="16810">MNVKCLNYLIFCWNVRGLGSSPKCIDIRDAISFSPHIVFLQETKIPDLPPLHHPPFLPSYLDTHMAIPAVGSRGGLITAWNANLFKQQSYIARQYSLTISLTSTSSELSFSLTNVYAPADHAFTDAFLHELRDLSSNVTGAWLLIGDFNLL</sequence>
<evidence type="ECO:0000313" key="7">
    <source>
        <dbReference type="EMBL" id="KAG2585282.1"/>
    </source>
</evidence>
<comment type="similarity">
    <text evidence="2">Belongs to the DNA repair enzymes AP/ExoA family.</text>
</comment>
<keyword evidence="5" id="KW-0460">Magnesium</keyword>
<dbReference type="GO" id="GO:0046872">
    <property type="term" value="F:metal ion binding"/>
    <property type="evidence" value="ECO:0007669"/>
    <property type="project" value="UniProtKB-KW"/>
</dbReference>
<reference evidence="7" key="1">
    <citation type="submission" date="2020-05" db="EMBL/GenBank/DDBJ databases">
        <title>WGS assembly of Panicum virgatum.</title>
        <authorList>
            <person name="Lovell J.T."/>
            <person name="Jenkins J."/>
            <person name="Shu S."/>
            <person name="Juenger T.E."/>
            <person name="Schmutz J."/>
        </authorList>
    </citation>
    <scope>NUCLEOTIDE SEQUENCE</scope>
    <source>
        <strain evidence="7">AP13</strain>
    </source>
</reference>
<dbReference type="AlphaFoldDB" id="A0A8T0RGU8"/>
<gene>
    <name evidence="7" type="ORF">PVAP13_6KG265618</name>
</gene>
<dbReference type="GO" id="GO:0008081">
    <property type="term" value="F:phosphoric diester hydrolase activity"/>
    <property type="evidence" value="ECO:0007669"/>
    <property type="project" value="TreeGrafter"/>
</dbReference>
<dbReference type="GO" id="GO:0003906">
    <property type="term" value="F:DNA-(apurinic or apyrimidinic site) endonuclease activity"/>
    <property type="evidence" value="ECO:0007669"/>
    <property type="project" value="TreeGrafter"/>
</dbReference>
<dbReference type="GO" id="GO:0006284">
    <property type="term" value="P:base-excision repair"/>
    <property type="evidence" value="ECO:0007669"/>
    <property type="project" value="TreeGrafter"/>
</dbReference>
<comment type="cofactor">
    <cofactor evidence="1">
        <name>Mg(2+)</name>
        <dbReference type="ChEBI" id="CHEBI:18420"/>
    </cofactor>
</comment>
<dbReference type="SUPFAM" id="SSF56219">
    <property type="entry name" value="DNase I-like"/>
    <property type="match status" value="1"/>
</dbReference>
<dbReference type="Proteomes" id="UP000823388">
    <property type="component" value="Chromosome 6K"/>
</dbReference>
<evidence type="ECO:0000256" key="3">
    <source>
        <dbReference type="ARBA" id="ARBA00022723"/>
    </source>
</evidence>
<dbReference type="Pfam" id="PF03372">
    <property type="entry name" value="Exo_endo_phos"/>
    <property type="match status" value="1"/>
</dbReference>
<keyword evidence="4" id="KW-0378">Hydrolase</keyword>
<keyword evidence="3" id="KW-0479">Metal-binding</keyword>
<evidence type="ECO:0000256" key="2">
    <source>
        <dbReference type="ARBA" id="ARBA00007092"/>
    </source>
</evidence>
<organism evidence="7 8">
    <name type="scientific">Panicum virgatum</name>
    <name type="common">Blackwell switchgrass</name>
    <dbReference type="NCBI Taxonomy" id="38727"/>
    <lineage>
        <taxon>Eukaryota</taxon>
        <taxon>Viridiplantae</taxon>
        <taxon>Streptophyta</taxon>
        <taxon>Embryophyta</taxon>
        <taxon>Tracheophyta</taxon>
        <taxon>Spermatophyta</taxon>
        <taxon>Magnoliopsida</taxon>
        <taxon>Liliopsida</taxon>
        <taxon>Poales</taxon>
        <taxon>Poaceae</taxon>
        <taxon>PACMAD clade</taxon>
        <taxon>Panicoideae</taxon>
        <taxon>Panicodae</taxon>
        <taxon>Paniceae</taxon>
        <taxon>Panicinae</taxon>
        <taxon>Panicum</taxon>
        <taxon>Panicum sect. Hiantes</taxon>
    </lineage>
</organism>
<dbReference type="InterPro" id="IPR005135">
    <property type="entry name" value="Endo/exonuclease/phosphatase"/>
</dbReference>
<name>A0A8T0RGU8_PANVG</name>
<evidence type="ECO:0000256" key="4">
    <source>
        <dbReference type="ARBA" id="ARBA00022801"/>
    </source>
</evidence>
<evidence type="ECO:0000259" key="6">
    <source>
        <dbReference type="Pfam" id="PF03372"/>
    </source>
</evidence>
<protein>
    <recommendedName>
        <fullName evidence="6">Endonuclease/exonuclease/phosphatase domain-containing protein</fullName>
    </recommendedName>
</protein>
<dbReference type="GO" id="GO:0005634">
    <property type="term" value="C:nucleus"/>
    <property type="evidence" value="ECO:0007669"/>
    <property type="project" value="TreeGrafter"/>
</dbReference>
<dbReference type="InterPro" id="IPR036691">
    <property type="entry name" value="Endo/exonu/phosph_ase_sf"/>
</dbReference>
<dbReference type="Gene3D" id="3.60.10.10">
    <property type="entry name" value="Endonuclease/exonuclease/phosphatase"/>
    <property type="match status" value="1"/>
</dbReference>
<proteinExistence type="inferred from homology"/>
<dbReference type="PANTHER" id="PTHR22748">
    <property type="entry name" value="AP ENDONUCLEASE"/>
    <property type="match status" value="1"/>
</dbReference>
<dbReference type="GO" id="GO:0008311">
    <property type="term" value="F:double-stranded DNA 3'-5' DNA exonuclease activity"/>
    <property type="evidence" value="ECO:0007669"/>
    <property type="project" value="TreeGrafter"/>
</dbReference>
<feature type="domain" description="Endonuclease/exonuclease/phosphatase" evidence="6">
    <location>
        <begin position="13"/>
        <end position="150"/>
    </location>
</feature>
<accession>A0A8T0RGU8</accession>
<evidence type="ECO:0000256" key="5">
    <source>
        <dbReference type="ARBA" id="ARBA00022842"/>
    </source>
</evidence>
<dbReference type="EMBL" id="CM029047">
    <property type="protein sequence ID" value="KAG2585282.1"/>
    <property type="molecule type" value="Genomic_DNA"/>
</dbReference>
<dbReference type="PANTHER" id="PTHR22748:SF19">
    <property type="entry name" value="ENDONUCLEASE_EXONUCLEASE_PHOSPHATASE DOMAIN-CONTAINING PROTEIN"/>
    <property type="match status" value="1"/>
</dbReference>
<dbReference type="InterPro" id="IPR004808">
    <property type="entry name" value="AP_endonuc_1"/>
</dbReference>
<comment type="caution">
    <text evidence="7">The sequence shown here is derived from an EMBL/GenBank/DDBJ whole genome shotgun (WGS) entry which is preliminary data.</text>
</comment>
<evidence type="ECO:0000256" key="1">
    <source>
        <dbReference type="ARBA" id="ARBA00001946"/>
    </source>
</evidence>